<dbReference type="CDD" id="cd11298">
    <property type="entry name" value="O-FucT-2"/>
    <property type="match status" value="1"/>
</dbReference>
<evidence type="ECO:0000256" key="18">
    <source>
        <dbReference type="ARBA" id="ARBA00048647"/>
    </source>
</evidence>
<keyword evidence="5 20" id="KW-0328">Glycosyltransferase</keyword>
<gene>
    <name evidence="20" type="ORF">WH47_06391</name>
</gene>
<evidence type="ECO:0000256" key="17">
    <source>
        <dbReference type="ARBA" id="ARBA00047273"/>
    </source>
</evidence>
<keyword evidence="6 20" id="KW-0808">Transferase</keyword>
<evidence type="ECO:0000256" key="19">
    <source>
        <dbReference type="SAM" id="SignalP"/>
    </source>
</evidence>
<reference evidence="20 21" key="1">
    <citation type="submission" date="2015-07" db="EMBL/GenBank/DDBJ databases">
        <title>The genome of Habropoda laboriosa.</title>
        <authorList>
            <person name="Pan H."/>
            <person name="Kapheim K."/>
        </authorList>
    </citation>
    <scope>NUCLEOTIDE SEQUENCE [LARGE SCALE GENOMIC DNA]</scope>
    <source>
        <strain evidence="20">0110345459</strain>
    </source>
</reference>
<keyword evidence="7 19" id="KW-0732">Signal</keyword>
<evidence type="ECO:0000256" key="9">
    <source>
        <dbReference type="ARBA" id="ARBA00023034"/>
    </source>
</evidence>
<dbReference type="GO" id="GO:0005783">
    <property type="term" value="C:endoplasmic reticulum"/>
    <property type="evidence" value="ECO:0007669"/>
    <property type="project" value="UniProtKB-SubCell"/>
</dbReference>
<evidence type="ECO:0000256" key="6">
    <source>
        <dbReference type="ARBA" id="ARBA00022679"/>
    </source>
</evidence>
<evidence type="ECO:0000256" key="15">
    <source>
        <dbReference type="ARBA" id="ARBA00026232"/>
    </source>
</evidence>
<evidence type="ECO:0000256" key="5">
    <source>
        <dbReference type="ARBA" id="ARBA00022676"/>
    </source>
</evidence>
<comment type="catalytic activity">
    <reaction evidence="18">
        <text>L-seryl-[protein] + GDP-beta-L-fucose = 3-O-(alpha-L-fucosyl)-L-seryl-[protein] + GDP + H(+)</text>
        <dbReference type="Rhea" id="RHEA:63644"/>
        <dbReference type="Rhea" id="RHEA-COMP:9863"/>
        <dbReference type="Rhea" id="RHEA-COMP:17914"/>
        <dbReference type="ChEBI" id="CHEBI:15378"/>
        <dbReference type="ChEBI" id="CHEBI:29999"/>
        <dbReference type="ChEBI" id="CHEBI:57273"/>
        <dbReference type="ChEBI" id="CHEBI:58189"/>
        <dbReference type="ChEBI" id="CHEBI:189632"/>
        <dbReference type="EC" id="2.4.1.221"/>
    </reaction>
    <physiologicalReaction direction="left-to-right" evidence="18">
        <dbReference type="Rhea" id="RHEA:63645"/>
    </physiologicalReaction>
</comment>
<keyword evidence="13" id="KW-0119">Carbohydrate metabolism</keyword>
<dbReference type="Pfam" id="PF10250">
    <property type="entry name" value="O-FucT"/>
    <property type="match status" value="1"/>
</dbReference>
<evidence type="ECO:0000256" key="16">
    <source>
        <dbReference type="ARBA" id="ARBA00033083"/>
    </source>
</evidence>
<evidence type="ECO:0000313" key="21">
    <source>
        <dbReference type="Proteomes" id="UP000053825"/>
    </source>
</evidence>
<dbReference type="GO" id="GO:0005794">
    <property type="term" value="C:Golgi apparatus"/>
    <property type="evidence" value="ECO:0007669"/>
    <property type="project" value="UniProtKB-SubCell"/>
</dbReference>
<dbReference type="InterPro" id="IPR045130">
    <property type="entry name" value="OFUT2-like"/>
</dbReference>
<dbReference type="AlphaFoldDB" id="A0A0L7RCT4"/>
<dbReference type="EC" id="2.4.1.221" evidence="4"/>
<evidence type="ECO:0000256" key="12">
    <source>
        <dbReference type="ARBA" id="ARBA00023253"/>
    </source>
</evidence>
<proteinExistence type="inferred from homology"/>
<keyword evidence="11" id="KW-0325">Glycoprotein</keyword>
<evidence type="ECO:0000256" key="2">
    <source>
        <dbReference type="ARBA" id="ARBA00004555"/>
    </source>
</evidence>
<sequence>MLDLLLSLRVLYFILFLINFTQTTVENEFCDSLNEYEENNNKCNVQSRYSRNRYILYDVNPVEGFNLRRDVYIRTAIFIKNLIEENKEFKWQLVLPPWGNLYHWRSKHIGSQAQLPWGLFFDIASLQKYVPVIEMYQFLQEYPSENEETNLDIVYILQNDDEMFKTGIFKDKNEIIKCNDKSLQFHKVESNKYVGYFWGYHNVTSKVIKCVKYHGTVLYLKQNLKPNVYRSVMFDHMEIALHDLYGTKEYWSARRSMRYNSELYDIANEFRKNFLNSTDEHDKTNRPKDWTKEENKRDAIGGPYLSVHLRRRDFLIGRSATVPTIKSAASKLKKKLKKLQLNLLFVATDAVEEEFNELKGYLSDYTVFRFIPSDYVLNKFKDGGIAIIDQIICSYARYFIGTHESTFTFRIQEDREIIGFSTTTTFNHLCKGTEKCDSTGQWEIVW</sequence>
<keyword evidence="10" id="KW-1015">Disulfide bond</keyword>
<evidence type="ECO:0000256" key="8">
    <source>
        <dbReference type="ARBA" id="ARBA00022824"/>
    </source>
</evidence>
<dbReference type="EMBL" id="KQ414615">
    <property type="protein sequence ID" value="KOC68600.1"/>
    <property type="molecule type" value="Genomic_DNA"/>
</dbReference>
<comment type="catalytic activity">
    <reaction evidence="17">
        <text>L-threonyl-[protein] + GDP-beta-L-fucose = 3-O-(alpha-L-fucosyl)-L-threonyl-[protein] + GDP + H(+)</text>
        <dbReference type="Rhea" id="RHEA:70491"/>
        <dbReference type="Rhea" id="RHEA-COMP:11060"/>
        <dbReference type="Rhea" id="RHEA-COMP:17915"/>
        <dbReference type="ChEBI" id="CHEBI:15378"/>
        <dbReference type="ChEBI" id="CHEBI:30013"/>
        <dbReference type="ChEBI" id="CHEBI:57273"/>
        <dbReference type="ChEBI" id="CHEBI:58189"/>
        <dbReference type="ChEBI" id="CHEBI:189631"/>
        <dbReference type="EC" id="2.4.1.221"/>
    </reaction>
    <physiologicalReaction direction="left-to-right" evidence="17">
        <dbReference type="Rhea" id="RHEA:70492"/>
    </physiologicalReaction>
</comment>
<feature type="chain" id="PRO_5005575189" description="GDP-fucose protein O-fucosyltransferase 2" evidence="19">
    <location>
        <begin position="24"/>
        <end position="446"/>
    </location>
</feature>
<evidence type="ECO:0000313" key="20">
    <source>
        <dbReference type="EMBL" id="KOC68600.1"/>
    </source>
</evidence>
<accession>A0A0L7RCT4</accession>
<evidence type="ECO:0000256" key="11">
    <source>
        <dbReference type="ARBA" id="ARBA00023180"/>
    </source>
</evidence>
<dbReference type="GO" id="GO:0006004">
    <property type="term" value="P:fucose metabolic process"/>
    <property type="evidence" value="ECO:0007669"/>
    <property type="project" value="UniProtKB-KW"/>
</dbReference>
<dbReference type="InterPro" id="IPR019378">
    <property type="entry name" value="GDP-Fuc_O-FucTrfase"/>
</dbReference>
<dbReference type="Proteomes" id="UP000053825">
    <property type="component" value="Unassembled WGS sequence"/>
</dbReference>
<name>A0A0L7RCT4_9HYME</name>
<dbReference type="Gene3D" id="3.40.50.11340">
    <property type="match status" value="1"/>
</dbReference>
<dbReference type="OrthoDB" id="422368at2759"/>
<comment type="pathway">
    <text evidence="3">Protein modification; protein glycosylation.</text>
</comment>
<dbReference type="PANTHER" id="PTHR13398:SF0">
    <property type="entry name" value="GDP-FUCOSE PROTEIN O-FUCOSYLTRANSFERASE 2"/>
    <property type="match status" value="1"/>
</dbReference>
<dbReference type="Gene3D" id="3.40.50.11350">
    <property type="match status" value="1"/>
</dbReference>
<keyword evidence="9" id="KW-0333">Golgi apparatus</keyword>
<evidence type="ECO:0000256" key="1">
    <source>
        <dbReference type="ARBA" id="ARBA00004240"/>
    </source>
</evidence>
<evidence type="ECO:0000256" key="14">
    <source>
        <dbReference type="ARBA" id="ARBA00025803"/>
    </source>
</evidence>
<dbReference type="PANTHER" id="PTHR13398">
    <property type="entry name" value="GDP-FUCOSE PROTEIN O-FUCOSYLTRANSFERASE 2"/>
    <property type="match status" value="1"/>
</dbReference>
<keyword evidence="12" id="KW-0294">Fucose metabolism</keyword>
<keyword evidence="21" id="KW-1185">Reference proteome</keyword>
<feature type="signal peptide" evidence="19">
    <location>
        <begin position="1"/>
        <end position="23"/>
    </location>
</feature>
<dbReference type="FunFam" id="3.40.50.11350:FF:000002">
    <property type="entry name" value="GDP-fucose protein O-fucosyltransferase 2"/>
    <property type="match status" value="1"/>
</dbReference>
<evidence type="ECO:0000256" key="10">
    <source>
        <dbReference type="ARBA" id="ARBA00023157"/>
    </source>
</evidence>
<dbReference type="GO" id="GO:0046922">
    <property type="term" value="F:peptide-O-fucosyltransferase activity"/>
    <property type="evidence" value="ECO:0007669"/>
    <property type="project" value="UniProtKB-EC"/>
</dbReference>
<evidence type="ECO:0000256" key="3">
    <source>
        <dbReference type="ARBA" id="ARBA00004922"/>
    </source>
</evidence>
<evidence type="ECO:0000256" key="4">
    <source>
        <dbReference type="ARBA" id="ARBA00012196"/>
    </source>
</evidence>
<comment type="subcellular location">
    <subcellularLocation>
        <location evidence="1">Endoplasmic reticulum</location>
    </subcellularLocation>
    <subcellularLocation>
        <location evidence="2">Golgi apparatus</location>
    </subcellularLocation>
</comment>
<evidence type="ECO:0000256" key="13">
    <source>
        <dbReference type="ARBA" id="ARBA00023277"/>
    </source>
</evidence>
<evidence type="ECO:0000256" key="7">
    <source>
        <dbReference type="ARBA" id="ARBA00022729"/>
    </source>
</evidence>
<protein>
    <recommendedName>
        <fullName evidence="15">GDP-fucose protein O-fucosyltransferase 2</fullName>
        <ecNumber evidence="4">2.4.1.221</ecNumber>
    </recommendedName>
    <alternativeName>
        <fullName evidence="16">Peptide-O-fucosyltransferase 2</fullName>
    </alternativeName>
</protein>
<comment type="similarity">
    <text evidence="14">Belongs to the glycosyltransferase 68 family.</text>
</comment>
<dbReference type="STRING" id="597456.A0A0L7RCT4"/>
<organism evidence="20 21">
    <name type="scientific">Habropoda laboriosa</name>
    <dbReference type="NCBI Taxonomy" id="597456"/>
    <lineage>
        <taxon>Eukaryota</taxon>
        <taxon>Metazoa</taxon>
        <taxon>Ecdysozoa</taxon>
        <taxon>Arthropoda</taxon>
        <taxon>Hexapoda</taxon>
        <taxon>Insecta</taxon>
        <taxon>Pterygota</taxon>
        <taxon>Neoptera</taxon>
        <taxon>Endopterygota</taxon>
        <taxon>Hymenoptera</taxon>
        <taxon>Apocrita</taxon>
        <taxon>Aculeata</taxon>
        <taxon>Apoidea</taxon>
        <taxon>Anthophila</taxon>
        <taxon>Apidae</taxon>
        <taxon>Habropoda</taxon>
    </lineage>
</organism>
<keyword evidence="8" id="KW-0256">Endoplasmic reticulum</keyword>